<dbReference type="EMBL" id="FRBI01000001">
    <property type="protein sequence ID" value="SHK57096.1"/>
    <property type="molecule type" value="Genomic_DNA"/>
</dbReference>
<gene>
    <name evidence="2" type="ORF">SAMN05216499_10166</name>
</gene>
<dbReference type="AlphaFoldDB" id="A0A1M6TJM1"/>
<reference evidence="2 3" key="1">
    <citation type="submission" date="2016-11" db="EMBL/GenBank/DDBJ databases">
        <authorList>
            <person name="Jaros S."/>
            <person name="Januszkiewicz K."/>
            <person name="Wedrychowicz H."/>
        </authorList>
    </citation>
    <scope>NUCLEOTIDE SEQUENCE [LARGE SCALE GENOMIC DNA]</scope>
    <source>
        <strain evidence="2 3">CGMCC 4.2025</strain>
    </source>
</reference>
<name>A0A1M6TJM1_9ACTN</name>
<accession>A0A1M6TJM1</accession>
<sequence length="74" mass="7232">MAASEPGSAGDALNGAQQIADAVGAASISRAYLSITRTSTAVGGLAACSAIVLVCVALYFAALPLLPRTAADTH</sequence>
<feature type="transmembrane region" description="Helical" evidence="1">
    <location>
        <begin position="41"/>
        <end position="66"/>
    </location>
</feature>
<keyword evidence="3" id="KW-1185">Reference proteome</keyword>
<evidence type="ECO:0000313" key="3">
    <source>
        <dbReference type="Proteomes" id="UP000184111"/>
    </source>
</evidence>
<proteinExistence type="predicted"/>
<evidence type="ECO:0000313" key="2">
    <source>
        <dbReference type="EMBL" id="SHK57096.1"/>
    </source>
</evidence>
<keyword evidence="1" id="KW-0472">Membrane</keyword>
<organism evidence="2 3">
    <name type="scientific">Actinacidiphila paucisporea</name>
    <dbReference type="NCBI Taxonomy" id="310782"/>
    <lineage>
        <taxon>Bacteria</taxon>
        <taxon>Bacillati</taxon>
        <taxon>Actinomycetota</taxon>
        <taxon>Actinomycetes</taxon>
        <taxon>Kitasatosporales</taxon>
        <taxon>Streptomycetaceae</taxon>
        <taxon>Actinacidiphila</taxon>
    </lineage>
</organism>
<protein>
    <submittedName>
        <fullName evidence="2">Uncharacterized protein</fullName>
    </submittedName>
</protein>
<evidence type="ECO:0000256" key="1">
    <source>
        <dbReference type="SAM" id="Phobius"/>
    </source>
</evidence>
<keyword evidence="1" id="KW-0812">Transmembrane</keyword>
<keyword evidence="1" id="KW-1133">Transmembrane helix</keyword>
<dbReference type="RefSeq" id="WP_073492297.1">
    <property type="nucleotide sequence ID" value="NZ_FRBI01000001.1"/>
</dbReference>
<dbReference type="Proteomes" id="UP000184111">
    <property type="component" value="Unassembled WGS sequence"/>
</dbReference>